<proteinExistence type="predicted"/>
<evidence type="ECO:0000313" key="2">
    <source>
        <dbReference type="EMBL" id="TCI07896.1"/>
    </source>
</evidence>
<keyword evidence="3" id="KW-1185">Reference proteome</keyword>
<evidence type="ECO:0000256" key="1">
    <source>
        <dbReference type="SAM" id="Phobius"/>
    </source>
</evidence>
<feature type="transmembrane region" description="Helical" evidence="1">
    <location>
        <begin position="89"/>
        <end position="111"/>
    </location>
</feature>
<feature type="transmembrane region" description="Helical" evidence="1">
    <location>
        <begin position="29"/>
        <end position="49"/>
    </location>
</feature>
<keyword evidence="1" id="KW-0812">Transmembrane</keyword>
<dbReference type="AlphaFoldDB" id="A0A4R0YNK9"/>
<organism evidence="2 3">
    <name type="scientific">Dyella soli</name>
    <dbReference type="NCBI Taxonomy" id="522319"/>
    <lineage>
        <taxon>Bacteria</taxon>
        <taxon>Pseudomonadati</taxon>
        <taxon>Pseudomonadota</taxon>
        <taxon>Gammaproteobacteria</taxon>
        <taxon>Lysobacterales</taxon>
        <taxon>Rhodanobacteraceae</taxon>
        <taxon>Dyella</taxon>
    </lineage>
</organism>
<protein>
    <submittedName>
        <fullName evidence="2">Uncharacterized protein</fullName>
    </submittedName>
</protein>
<dbReference type="RefSeq" id="WP_131152163.1">
    <property type="nucleotide sequence ID" value="NZ_SJTG01000004.1"/>
</dbReference>
<sequence>MQKIAVSRTGASVGELLLGALRYPLRGTALVTCLILAGVYLATALPGLLGRLVALAFWVMLWRYGAACLLHAANGYADPPGMGVEESTRVGVILTVIHLVVVACATAGVVYNIPSMVVLAMVLGFALPAIDMSLAFDGDLATALNPVTWWRTMGRFGFHYFIPLGLNLLTFALVVLVSTWMRLHLPAVLALPLYGYAVACLVIMNFQLMGAMVHEQHEDLGMQPEAAVIAQRSGQDADDLFVVRMDQLAETDPEAALDQFVARLQHRAAPATIHRAYRDLMRKRGMREGLMVHGQVWIAALVANAEERRALGVVQECLELDASFIPDDPVTALPLIDLASRIGMSQLALQMSRSYLRQWPHSPETPRVGLLAARLLGDQPNRGTEGVVLLGKLMRAFPEDPLRPDMEALAKRLSG</sequence>
<feature type="transmembrane region" description="Helical" evidence="1">
    <location>
        <begin position="193"/>
        <end position="213"/>
    </location>
</feature>
<name>A0A4R0YNK9_9GAMM</name>
<evidence type="ECO:0000313" key="3">
    <source>
        <dbReference type="Proteomes" id="UP000291822"/>
    </source>
</evidence>
<reference evidence="2 3" key="1">
    <citation type="submission" date="2019-02" db="EMBL/GenBank/DDBJ databases">
        <title>Dyella amyloliquefaciens sp. nov., isolated from forest soil.</title>
        <authorList>
            <person name="Gao Z.-H."/>
            <person name="Qiu L.-H."/>
        </authorList>
    </citation>
    <scope>NUCLEOTIDE SEQUENCE [LARGE SCALE GENOMIC DNA]</scope>
    <source>
        <strain evidence="2 3">KACC 12747</strain>
    </source>
</reference>
<gene>
    <name evidence="2" type="ORF">EZM97_24810</name>
</gene>
<dbReference type="EMBL" id="SJTG01000004">
    <property type="protein sequence ID" value="TCI07896.1"/>
    <property type="molecule type" value="Genomic_DNA"/>
</dbReference>
<accession>A0A4R0YNK9</accession>
<feature type="transmembrane region" description="Helical" evidence="1">
    <location>
        <begin position="157"/>
        <end position="181"/>
    </location>
</feature>
<feature type="transmembrane region" description="Helical" evidence="1">
    <location>
        <begin position="117"/>
        <end position="136"/>
    </location>
</feature>
<comment type="caution">
    <text evidence="2">The sequence shown here is derived from an EMBL/GenBank/DDBJ whole genome shotgun (WGS) entry which is preliminary data.</text>
</comment>
<keyword evidence="1" id="KW-0472">Membrane</keyword>
<dbReference type="Proteomes" id="UP000291822">
    <property type="component" value="Unassembled WGS sequence"/>
</dbReference>
<keyword evidence="1" id="KW-1133">Transmembrane helix</keyword>
<feature type="transmembrane region" description="Helical" evidence="1">
    <location>
        <begin position="55"/>
        <end position="77"/>
    </location>
</feature>